<dbReference type="AlphaFoldDB" id="A0AAD7XEY6"/>
<comment type="caution">
    <text evidence="1">The sequence shown here is derived from an EMBL/GenBank/DDBJ whole genome shotgun (WGS) entry which is preliminary data.</text>
</comment>
<evidence type="ECO:0000313" key="1">
    <source>
        <dbReference type="EMBL" id="KAJ8487468.1"/>
    </source>
</evidence>
<dbReference type="Proteomes" id="UP001215151">
    <property type="component" value="Unassembled WGS sequence"/>
</dbReference>
<protein>
    <submittedName>
        <fullName evidence="1">Uncharacterized protein</fullName>
    </submittedName>
</protein>
<evidence type="ECO:0000313" key="2">
    <source>
        <dbReference type="Proteomes" id="UP001215151"/>
    </source>
</evidence>
<sequence>MTIHNLDPVQLLVMHAPDGGQDPTSGEHRRPGGAVAIDAQRILNATISPAHATPNAPGPLPTTPIWHNSLRTTVSPDRTPPLLSLALLFPTPPSPSSVATPRFSCGRRTSSRIHQTMFCQTAM</sequence>
<accession>A0AAD7XEY6</accession>
<name>A0AAD7XEY6_9APHY</name>
<gene>
    <name evidence="1" type="ORF">ONZ51_g4167</name>
</gene>
<proteinExistence type="predicted"/>
<reference evidence="1" key="1">
    <citation type="submission" date="2022-11" db="EMBL/GenBank/DDBJ databases">
        <title>Genome Sequence of Cubamyces cubensis.</title>
        <authorList>
            <person name="Buettner E."/>
        </authorList>
    </citation>
    <scope>NUCLEOTIDE SEQUENCE</scope>
    <source>
        <strain evidence="1">MPL-01</strain>
    </source>
</reference>
<dbReference type="EMBL" id="JAPEVG010000078">
    <property type="protein sequence ID" value="KAJ8487468.1"/>
    <property type="molecule type" value="Genomic_DNA"/>
</dbReference>
<keyword evidence="2" id="KW-1185">Reference proteome</keyword>
<organism evidence="1 2">
    <name type="scientific">Trametes cubensis</name>
    <dbReference type="NCBI Taxonomy" id="1111947"/>
    <lineage>
        <taxon>Eukaryota</taxon>
        <taxon>Fungi</taxon>
        <taxon>Dikarya</taxon>
        <taxon>Basidiomycota</taxon>
        <taxon>Agaricomycotina</taxon>
        <taxon>Agaricomycetes</taxon>
        <taxon>Polyporales</taxon>
        <taxon>Polyporaceae</taxon>
        <taxon>Trametes</taxon>
    </lineage>
</organism>